<keyword evidence="1" id="KW-0812">Transmembrane</keyword>
<dbReference type="RefSeq" id="WP_089681858.1">
    <property type="nucleotide sequence ID" value="NZ_FNFO01000004.1"/>
</dbReference>
<dbReference type="Proteomes" id="UP000198510">
    <property type="component" value="Unassembled WGS sequence"/>
</dbReference>
<organism evidence="2 3">
    <name type="scientific">Catalinimonas alkaloidigena</name>
    <dbReference type="NCBI Taxonomy" id="1075417"/>
    <lineage>
        <taxon>Bacteria</taxon>
        <taxon>Pseudomonadati</taxon>
        <taxon>Bacteroidota</taxon>
        <taxon>Cytophagia</taxon>
        <taxon>Cytophagales</taxon>
        <taxon>Catalimonadaceae</taxon>
        <taxon>Catalinimonas</taxon>
    </lineage>
</organism>
<proteinExistence type="predicted"/>
<reference evidence="2 3" key="1">
    <citation type="submission" date="2016-10" db="EMBL/GenBank/DDBJ databases">
        <authorList>
            <person name="de Groot N.N."/>
        </authorList>
    </citation>
    <scope>NUCLEOTIDE SEQUENCE [LARGE SCALE GENOMIC DNA]</scope>
    <source>
        <strain evidence="2 3">DSM 25186</strain>
    </source>
</reference>
<accession>A0A1G9GD85</accession>
<dbReference type="STRING" id="1075417.SAMN05421823_10470"/>
<gene>
    <name evidence="2" type="ORF">SAMN05421823_10470</name>
</gene>
<keyword evidence="1" id="KW-1133">Transmembrane helix</keyword>
<evidence type="ECO:0000313" key="2">
    <source>
        <dbReference type="EMBL" id="SDK98572.1"/>
    </source>
</evidence>
<dbReference type="OrthoDB" id="9156119at2"/>
<dbReference type="EMBL" id="FNFO01000004">
    <property type="protein sequence ID" value="SDK98572.1"/>
    <property type="molecule type" value="Genomic_DNA"/>
</dbReference>
<protein>
    <submittedName>
        <fullName evidence="2">Uncharacterized protein</fullName>
    </submittedName>
</protein>
<evidence type="ECO:0000256" key="1">
    <source>
        <dbReference type="SAM" id="Phobius"/>
    </source>
</evidence>
<feature type="transmembrane region" description="Helical" evidence="1">
    <location>
        <begin position="44"/>
        <end position="63"/>
    </location>
</feature>
<dbReference type="AlphaFoldDB" id="A0A1G9GD85"/>
<keyword evidence="3" id="KW-1185">Reference proteome</keyword>
<keyword evidence="1" id="KW-0472">Membrane</keyword>
<sequence>MNFKTLSWIVRAIAWITLASGLTQVVAPSLVLQLIGAVTTPTSAHFFSLVGMFMALFGGLVLHALRQPETARVPLFWASCQKAGAVLGVALGVYKGIFGALALGVAGFDALSALVMFYFWSLLAHERNAIA</sequence>
<evidence type="ECO:0000313" key="3">
    <source>
        <dbReference type="Proteomes" id="UP000198510"/>
    </source>
</evidence>
<feature type="transmembrane region" description="Helical" evidence="1">
    <location>
        <begin position="12"/>
        <end position="38"/>
    </location>
</feature>
<name>A0A1G9GD85_9BACT</name>